<proteinExistence type="inferred from homology"/>
<sequence>MPPESHLPAGKTLDEQASHCFGCSPINPIGLQLTFTLTTEAENITATATVQLTRNHEGPPGYLHGGIIATLMDEAMSKLNRPLNLIAMTRNLEVDYLRPCPIETPLTLTAHHLHREGRKLFHSATLTHPDGTVLATAKGLFLAIDPALLNRRQP</sequence>
<keyword evidence="4" id="KW-1003">Cell membrane</keyword>
<evidence type="ECO:0000256" key="14">
    <source>
        <dbReference type="ARBA" id="ARBA00037002"/>
    </source>
</evidence>
<reference evidence="26" key="1">
    <citation type="submission" date="2011-01" db="EMBL/GenBank/DDBJ databases">
        <title>Complete sequence of chromosome of Acidobacterium sp. MP5ACTX9.</title>
        <authorList>
            <consortium name="US DOE Joint Genome Institute"/>
            <person name="Lucas S."/>
            <person name="Copeland A."/>
            <person name="Lapidus A."/>
            <person name="Cheng J.-F."/>
            <person name="Goodwin L."/>
            <person name="Pitluck S."/>
            <person name="Teshima H."/>
            <person name="Detter J.C."/>
            <person name="Han C."/>
            <person name="Tapia R."/>
            <person name="Land M."/>
            <person name="Hauser L."/>
            <person name="Kyrpides N."/>
            <person name="Ivanova N."/>
            <person name="Ovchinnikova G."/>
            <person name="Pagani I."/>
            <person name="Rawat S.R."/>
            <person name="Mannisto M."/>
            <person name="Haggblom M.M."/>
            <person name="Woyke T."/>
        </authorList>
    </citation>
    <scope>NUCLEOTIDE SEQUENCE [LARGE SCALE GENOMIC DNA]</scope>
    <source>
        <strain evidence="26">MP5ACTX9</strain>
    </source>
</reference>
<dbReference type="PaxDb" id="1198114-AciX9_1514"/>
<evidence type="ECO:0000256" key="23">
    <source>
        <dbReference type="ARBA" id="ARBA00048180"/>
    </source>
</evidence>
<evidence type="ECO:0000256" key="7">
    <source>
        <dbReference type="ARBA" id="ARBA00022801"/>
    </source>
</evidence>
<keyword evidence="6" id="KW-0053">Apoptosis</keyword>
<dbReference type="Gene3D" id="3.10.129.10">
    <property type="entry name" value="Hotdog Thioesterase"/>
    <property type="match status" value="1"/>
</dbReference>
<comment type="catalytic activity">
    <reaction evidence="22">
        <text>dodecanoyl-CoA + H2O = dodecanoate + CoA + H(+)</text>
        <dbReference type="Rhea" id="RHEA:30135"/>
        <dbReference type="ChEBI" id="CHEBI:15377"/>
        <dbReference type="ChEBI" id="CHEBI:15378"/>
        <dbReference type="ChEBI" id="CHEBI:18262"/>
        <dbReference type="ChEBI" id="CHEBI:57287"/>
        <dbReference type="ChEBI" id="CHEBI:57375"/>
    </reaction>
    <physiologicalReaction direction="left-to-right" evidence="22">
        <dbReference type="Rhea" id="RHEA:30136"/>
    </physiologicalReaction>
</comment>
<dbReference type="GO" id="GO:0016790">
    <property type="term" value="F:thiolester hydrolase activity"/>
    <property type="evidence" value="ECO:0007669"/>
    <property type="project" value="UniProtKB-ARBA"/>
</dbReference>
<comment type="catalytic activity">
    <reaction evidence="21">
        <text>decanoyl-CoA + H2O = decanoate + CoA + H(+)</text>
        <dbReference type="Rhea" id="RHEA:40059"/>
        <dbReference type="ChEBI" id="CHEBI:15377"/>
        <dbReference type="ChEBI" id="CHEBI:15378"/>
        <dbReference type="ChEBI" id="CHEBI:27689"/>
        <dbReference type="ChEBI" id="CHEBI:57287"/>
        <dbReference type="ChEBI" id="CHEBI:61430"/>
    </reaction>
    <physiologicalReaction direction="left-to-right" evidence="21">
        <dbReference type="Rhea" id="RHEA:40060"/>
    </physiologicalReaction>
</comment>
<evidence type="ECO:0000256" key="17">
    <source>
        <dbReference type="ARBA" id="ARBA00040123"/>
    </source>
</evidence>
<comment type="subcellular location">
    <subcellularLocation>
        <location evidence="3">Cell projection</location>
        <location evidence="3">Ruffle membrane</location>
    </subcellularLocation>
    <subcellularLocation>
        <location evidence="2">Cytoplasm</location>
    </subcellularLocation>
    <subcellularLocation>
        <location evidence="1">Membrane</location>
        <topology evidence="1">Peripheral membrane protein</topology>
    </subcellularLocation>
</comment>
<evidence type="ECO:0000256" key="1">
    <source>
        <dbReference type="ARBA" id="ARBA00004170"/>
    </source>
</evidence>
<evidence type="ECO:0000256" key="11">
    <source>
        <dbReference type="ARBA" id="ARBA00023136"/>
    </source>
</evidence>
<keyword evidence="5" id="KW-0963">Cytoplasm</keyword>
<dbReference type="PANTHER" id="PTHR12418:SF19">
    <property type="entry name" value="ACYL-COENZYME A THIOESTERASE THEM4"/>
    <property type="match status" value="1"/>
</dbReference>
<comment type="similarity">
    <text evidence="15">Belongs to the THEM4/THEM5 thioesterase family.</text>
</comment>
<organism evidence="26">
    <name type="scientific">Granulicella tundricola (strain ATCC BAA-1859 / DSM 23138 / MP5ACTX9)</name>
    <dbReference type="NCBI Taxonomy" id="1198114"/>
    <lineage>
        <taxon>Bacteria</taxon>
        <taxon>Pseudomonadati</taxon>
        <taxon>Acidobacteriota</taxon>
        <taxon>Terriglobia</taxon>
        <taxon>Terriglobales</taxon>
        <taxon>Acidobacteriaceae</taxon>
        <taxon>Granulicella</taxon>
    </lineage>
</organism>
<dbReference type="GO" id="GO:0016020">
    <property type="term" value="C:membrane"/>
    <property type="evidence" value="ECO:0007669"/>
    <property type="project" value="UniProtKB-SubCell"/>
</dbReference>
<dbReference type="InterPro" id="IPR052365">
    <property type="entry name" value="THEM4/THEM5_acyl-CoA_thioest"/>
</dbReference>
<keyword evidence="9" id="KW-0809">Transit peptide</keyword>
<evidence type="ECO:0000313" key="26">
    <source>
        <dbReference type="Proteomes" id="UP000000343"/>
    </source>
</evidence>
<keyword evidence="11" id="KW-0472">Membrane</keyword>
<evidence type="ECO:0000259" key="24">
    <source>
        <dbReference type="Pfam" id="PF03061"/>
    </source>
</evidence>
<evidence type="ECO:0000256" key="20">
    <source>
        <dbReference type="ARBA" id="ARBA00047734"/>
    </source>
</evidence>
<dbReference type="KEGG" id="acm:AciX9_1514"/>
<keyword evidence="8" id="KW-0276">Fatty acid metabolism</keyword>
<keyword evidence="26" id="KW-1185">Reference proteome</keyword>
<evidence type="ECO:0000256" key="15">
    <source>
        <dbReference type="ARBA" id="ARBA00038456"/>
    </source>
</evidence>
<evidence type="ECO:0000256" key="12">
    <source>
        <dbReference type="ARBA" id="ARBA00023273"/>
    </source>
</evidence>
<evidence type="ECO:0000256" key="21">
    <source>
        <dbReference type="ARBA" id="ARBA00047969"/>
    </source>
</evidence>
<dbReference type="SUPFAM" id="SSF54637">
    <property type="entry name" value="Thioesterase/thiol ester dehydrase-isomerase"/>
    <property type="match status" value="1"/>
</dbReference>
<dbReference type="GO" id="GO:0006631">
    <property type="term" value="P:fatty acid metabolic process"/>
    <property type="evidence" value="ECO:0007669"/>
    <property type="project" value="UniProtKB-KW"/>
</dbReference>
<evidence type="ECO:0000256" key="2">
    <source>
        <dbReference type="ARBA" id="ARBA00004496"/>
    </source>
</evidence>
<comment type="catalytic activity">
    <reaction evidence="13">
        <text>(5Z,8Z,11Z,14Z)-eicosatetraenoyl-CoA + H2O = (5Z,8Z,11Z,14Z)-eicosatetraenoate + CoA + H(+)</text>
        <dbReference type="Rhea" id="RHEA:40151"/>
        <dbReference type="ChEBI" id="CHEBI:15377"/>
        <dbReference type="ChEBI" id="CHEBI:15378"/>
        <dbReference type="ChEBI" id="CHEBI:32395"/>
        <dbReference type="ChEBI" id="CHEBI:57287"/>
        <dbReference type="ChEBI" id="CHEBI:57368"/>
    </reaction>
    <physiologicalReaction direction="left-to-right" evidence="13">
        <dbReference type="Rhea" id="RHEA:40152"/>
    </physiologicalReaction>
</comment>
<dbReference type="Proteomes" id="UP000000343">
    <property type="component" value="Chromosome"/>
</dbReference>
<feature type="domain" description="Thioesterase" evidence="24">
    <location>
        <begin position="61"/>
        <end position="134"/>
    </location>
</feature>
<dbReference type="InterPro" id="IPR029069">
    <property type="entry name" value="HotDog_dom_sf"/>
</dbReference>
<evidence type="ECO:0000256" key="4">
    <source>
        <dbReference type="ARBA" id="ARBA00022475"/>
    </source>
</evidence>
<evidence type="ECO:0000256" key="22">
    <source>
        <dbReference type="ARBA" id="ARBA00048074"/>
    </source>
</evidence>
<evidence type="ECO:0000256" key="9">
    <source>
        <dbReference type="ARBA" id="ARBA00022946"/>
    </source>
</evidence>
<evidence type="ECO:0000256" key="13">
    <source>
        <dbReference type="ARBA" id="ARBA00035852"/>
    </source>
</evidence>
<keyword evidence="7" id="KW-0378">Hydrolase</keyword>
<keyword evidence="10" id="KW-0443">Lipid metabolism</keyword>
<evidence type="ECO:0000313" key="25">
    <source>
        <dbReference type="EMBL" id="ADW68567.1"/>
    </source>
</evidence>
<dbReference type="RefSeq" id="WP_013579886.1">
    <property type="nucleotide sequence ID" value="NC_015064.1"/>
</dbReference>
<dbReference type="EMBL" id="CP002480">
    <property type="protein sequence ID" value="ADW68567.1"/>
    <property type="molecule type" value="Genomic_DNA"/>
</dbReference>
<dbReference type="InterPro" id="IPR006683">
    <property type="entry name" value="Thioestr_dom"/>
</dbReference>
<keyword evidence="12" id="KW-0966">Cell projection</keyword>
<evidence type="ECO:0000256" key="3">
    <source>
        <dbReference type="ARBA" id="ARBA00004632"/>
    </source>
</evidence>
<dbReference type="EC" id="3.1.2.2" evidence="16"/>
<evidence type="ECO:0000256" key="6">
    <source>
        <dbReference type="ARBA" id="ARBA00022703"/>
    </source>
</evidence>
<dbReference type="Pfam" id="PF03061">
    <property type="entry name" value="4HBT"/>
    <property type="match status" value="1"/>
</dbReference>
<accession>E8WX06</accession>
<comment type="catalytic activity">
    <reaction evidence="20">
        <text>hexadecanoyl-CoA + H2O = hexadecanoate + CoA + H(+)</text>
        <dbReference type="Rhea" id="RHEA:16645"/>
        <dbReference type="ChEBI" id="CHEBI:7896"/>
        <dbReference type="ChEBI" id="CHEBI:15377"/>
        <dbReference type="ChEBI" id="CHEBI:15378"/>
        <dbReference type="ChEBI" id="CHEBI:57287"/>
        <dbReference type="ChEBI" id="CHEBI:57379"/>
        <dbReference type="EC" id="3.1.2.2"/>
    </reaction>
    <physiologicalReaction direction="left-to-right" evidence="20">
        <dbReference type="Rhea" id="RHEA:16646"/>
    </physiologicalReaction>
</comment>
<dbReference type="PANTHER" id="PTHR12418">
    <property type="entry name" value="ACYL-COENZYME A THIOESTERASE THEM4"/>
    <property type="match status" value="1"/>
</dbReference>
<gene>
    <name evidence="25" type="ordered locus">AciX9_1514</name>
</gene>
<protein>
    <recommendedName>
        <fullName evidence="17">Acyl-coenzyme A thioesterase THEM4</fullName>
        <ecNumber evidence="16">3.1.2.2</ecNumber>
    </recommendedName>
    <alternativeName>
        <fullName evidence="18">Thioesterase superfamily member 4</fullName>
    </alternativeName>
</protein>
<dbReference type="eggNOG" id="COG2050">
    <property type="taxonomic scope" value="Bacteria"/>
</dbReference>
<name>E8WX06_GRATM</name>
<evidence type="ECO:0000256" key="18">
    <source>
        <dbReference type="ARBA" id="ARBA00043210"/>
    </source>
</evidence>
<comment type="catalytic activity">
    <reaction evidence="14">
        <text>(9Z)-octadecenoyl-CoA + H2O = (9Z)-octadecenoate + CoA + H(+)</text>
        <dbReference type="Rhea" id="RHEA:40139"/>
        <dbReference type="ChEBI" id="CHEBI:15377"/>
        <dbReference type="ChEBI" id="CHEBI:15378"/>
        <dbReference type="ChEBI" id="CHEBI:30823"/>
        <dbReference type="ChEBI" id="CHEBI:57287"/>
        <dbReference type="ChEBI" id="CHEBI:57387"/>
    </reaction>
    <physiologicalReaction direction="left-to-right" evidence="14">
        <dbReference type="Rhea" id="RHEA:40140"/>
    </physiologicalReaction>
</comment>
<evidence type="ECO:0000256" key="16">
    <source>
        <dbReference type="ARBA" id="ARBA00038848"/>
    </source>
</evidence>
<dbReference type="OrthoDB" id="9792301at2"/>
<evidence type="ECO:0000256" key="8">
    <source>
        <dbReference type="ARBA" id="ARBA00022832"/>
    </source>
</evidence>
<comment type="catalytic activity">
    <reaction evidence="19">
        <text>octanoyl-CoA + H2O = octanoate + CoA + H(+)</text>
        <dbReference type="Rhea" id="RHEA:30143"/>
        <dbReference type="ChEBI" id="CHEBI:15377"/>
        <dbReference type="ChEBI" id="CHEBI:15378"/>
        <dbReference type="ChEBI" id="CHEBI:25646"/>
        <dbReference type="ChEBI" id="CHEBI:57287"/>
        <dbReference type="ChEBI" id="CHEBI:57386"/>
    </reaction>
    <physiologicalReaction direction="left-to-right" evidence="19">
        <dbReference type="Rhea" id="RHEA:30144"/>
    </physiologicalReaction>
</comment>
<dbReference type="HOGENOM" id="CLU_089876_6_2_0"/>
<evidence type="ECO:0000256" key="10">
    <source>
        <dbReference type="ARBA" id="ARBA00023098"/>
    </source>
</evidence>
<dbReference type="AlphaFoldDB" id="E8WX06"/>
<dbReference type="GO" id="GO:0005737">
    <property type="term" value="C:cytoplasm"/>
    <property type="evidence" value="ECO:0007669"/>
    <property type="project" value="UniProtKB-SubCell"/>
</dbReference>
<evidence type="ECO:0000256" key="5">
    <source>
        <dbReference type="ARBA" id="ARBA00022490"/>
    </source>
</evidence>
<dbReference type="STRING" id="1198114.AciX9_1514"/>
<dbReference type="CDD" id="cd03443">
    <property type="entry name" value="PaaI_thioesterase"/>
    <property type="match status" value="1"/>
</dbReference>
<evidence type="ECO:0000256" key="19">
    <source>
        <dbReference type="ARBA" id="ARBA00047588"/>
    </source>
</evidence>
<comment type="catalytic activity">
    <reaction evidence="23">
        <text>tetradecanoyl-CoA + H2O = tetradecanoate + CoA + H(+)</text>
        <dbReference type="Rhea" id="RHEA:40119"/>
        <dbReference type="ChEBI" id="CHEBI:15377"/>
        <dbReference type="ChEBI" id="CHEBI:15378"/>
        <dbReference type="ChEBI" id="CHEBI:30807"/>
        <dbReference type="ChEBI" id="CHEBI:57287"/>
        <dbReference type="ChEBI" id="CHEBI:57385"/>
    </reaction>
    <physiologicalReaction direction="left-to-right" evidence="23">
        <dbReference type="Rhea" id="RHEA:40120"/>
    </physiologicalReaction>
</comment>